<dbReference type="Pfam" id="PF14009">
    <property type="entry name" value="PADRE"/>
    <property type="match status" value="1"/>
</dbReference>
<comment type="caution">
    <text evidence="2">The sequence shown here is derived from an EMBL/GenBank/DDBJ whole genome shotgun (WGS) entry which is preliminary data.</text>
</comment>
<dbReference type="Proteomes" id="UP000289738">
    <property type="component" value="Chromosome A04"/>
</dbReference>
<feature type="compositionally biased region" description="Low complexity" evidence="1">
    <location>
        <begin position="186"/>
        <end position="203"/>
    </location>
</feature>
<sequence length="245" mass="26742">MGNAFGMKKTTKVMKIDGETFKLKTPVKAGEVLKNHPGLVLLESENVKHYGTRAKPLEPNKDLVPGRLYFLVELPTKNSTTQPRRVRSAINMSAKDRLESLMLTRRSVSDLSILKQKDKNIGNDSDGSSNGSNKNGGGVRVKMMVPRAEVEKLIQGCKDEAEAAEKIMSLYKNGGRESYGGGGSSSGSNNSSGEIIEENNNNGKKMMELLDQQVQRKGDMKAPRQKRKVSFMPISEGGIQIAVAS</sequence>
<evidence type="ECO:0008006" key="4">
    <source>
        <dbReference type="Google" id="ProtNLM"/>
    </source>
</evidence>
<dbReference type="OrthoDB" id="676555at2759"/>
<proteinExistence type="predicted"/>
<dbReference type="AlphaFoldDB" id="A0A445DGV9"/>
<protein>
    <recommendedName>
        <fullName evidence="4">Plastid movement impaired protein</fullName>
    </recommendedName>
</protein>
<dbReference type="PANTHER" id="PTHR33148:SF3">
    <property type="entry name" value="DUF4228 DOMAIN PROTEIN"/>
    <property type="match status" value="1"/>
</dbReference>
<name>A0A445DGV9_ARAHY</name>
<evidence type="ECO:0000313" key="3">
    <source>
        <dbReference type="Proteomes" id="UP000289738"/>
    </source>
</evidence>
<keyword evidence="3" id="KW-1185">Reference proteome</keyword>
<dbReference type="EMBL" id="SDMP01000004">
    <property type="protein sequence ID" value="RYR62425.1"/>
    <property type="molecule type" value="Genomic_DNA"/>
</dbReference>
<accession>A0A445DGV9</accession>
<dbReference type="Gramene" id="arahy.Tifrunner.gnm2.ann2.Ah04g191900.1">
    <property type="protein sequence ID" value="arahy.Tifrunner.gnm2.ann2.Ah04g191900.1-CDS"/>
    <property type="gene ID" value="arahy.Tifrunner.gnm2.ann2.Ah04g191900"/>
</dbReference>
<reference evidence="2 3" key="1">
    <citation type="submission" date="2019-01" db="EMBL/GenBank/DDBJ databases">
        <title>Sequencing of cultivated peanut Arachis hypogaea provides insights into genome evolution and oil improvement.</title>
        <authorList>
            <person name="Chen X."/>
        </authorList>
    </citation>
    <scope>NUCLEOTIDE SEQUENCE [LARGE SCALE GENOMIC DNA]</scope>
    <source>
        <strain evidence="3">cv. Fuhuasheng</strain>
        <tissue evidence="2">Leaves</tissue>
    </source>
</reference>
<feature type="region of interest" description="Disordered" evidence="1">
    <location>
        <begin position="175"/>
        <end position="206"/>
    </location>
</feature>
<feature type="compositionally biased region" description="Low complexity" evidence="1">
    <location>
        <begin position="122"/>
        <end position="133"/>
    </location>
</feature>
<organism evidence="2 3">
    <name type="scientific">Arachis hypogaea</name>
    <name type="common">Peanut</name>
    <dbReference type="NCBI Taxonomy" id="3818"/>
    <lineage>
        <taxon>Eukaryota</taxon>
        <taxon>Viridiplantae</taxon>
        <taxon>Streptophyta</taxon>
        <taxon>Embryophyta</taxon>
        <taxon>Tracheophyta</taxon>
        <taxon>Spermatophyta</taxon>
        <taxon>Magnoliopsida</taxon>
        <taxon>eudicotyledons</taxon>
        <taxon>Gunneridae</taxon>
        <taxon>Pentapetalae</taxon>
        <taxon>rosids</taxon>
        <taxon>fabids</taxon>
        <taxon>Fabales</taxon>
        <taxon>Fabaceae</taxon>
        <taxon>Papilionoideae</taxon>
        <taxon>50 kb inversion clade</taxon>
        <taxon>dalbergioids sensu lato</taxon>
        <taxon>Dalbergieae</taxon>
        <taxon>Pterocarpus clade</taxon>
        <taxon>Arachis</taxon>
    </lineage>
</organism>
<dbReference type="PANTHER" id="PTHR33148">
    <property type="entry name" value="PLASTID MOVEMENT IMPAIRED PROTEIN-RELATED"/>
    <property type="match status" value="1"/>
</dbReference>
<gene>
    <name evidence="2" type="ORF">Ahy_A04g019987</name>
</gene>
<feature type="region of interest" description="Disordered" evidence="1">
    <location>
        <begin position="118"/>
        <end position="140"/>
    </location>
</feature>
<dbReference type="STRING" id="3818.A0A445DGV9"/>
<evidence type="ECO:0000313" key="2">
    <source>
        <dbReference type="EMBL" id="RYR62425.1"/>
    </source>
</evidence>
<dbReference type="InterPro" id="IPR025322">
    <property type="entry name" value="PADRE_dom"/>
</dbReference>
<evidence type="ECO:0000256" key="1">
    <source>
        <dbReference type="SAM" id="MobiDB-lite"/>
    </source>
</evidence>